<gene>
    <name evidence="3" type="ORF">H8F23_08505</name>
</gene>
<proteinExistence type="predicted"/>
<dbReference type="InterPro" id="IPR001296">
    <property type="entry name" value="Glyco_trans_1"/>
</dbReference>
<keyword evidence="1" id="KW-0808">Transferase</keyword>
<dbReference type="PANTHER" id="PTHR46401">
    <property type="entry name" value="GLYCOSYLTRANSFERASE WBBK-RELATED"/>
    <property type="match status" value="1"/>
</dbReference>
<evidence type="ECO:0000313" key="4">
    <source>
        <dbReference type="Proteomes" id="UP000722111"/>
    </source>
</evidence>
<reference evidence="3 4" key="1">
    <citation type="submission" date="2020-08" db="EMBL/GenBank/DDBJ databases">
        <title>Description of novel Pseudomonas species.</title>
        <authorList>
            <person name="Duman M."/>
            <person name="Mulet M."/>
            <person name="Altun S."/>
            <person name="Saticioglu I.B."/>
            <person name="Lalucat J."/>
            <person name="Garcia-Valdes E."/>
        </authorList>
    </citation>
    <scope>NUCLEOTIDE SEQUENCE [LARGE SCALE GENOMIC DNA]</scope>
    <source>
        <strain evidence="3 4">P155</strain>
    </source>
</reference>
<evidence type="ECO:0000259" key="2">
    <source>
        <dbReference type="Pfam" id="PF00534"/>
    </source>
</evidence>
<comment type="caution">
    <text evidence="3">The sequence shown here is derived from an EMBL/GenBank/DDBJ whole genome shotgun (WGS) entry which is preliminary data.</text>
</comment>
<dbReference type="PANTHER" id="PTHR46401:SF2">
    <property type="entry name" value="GLYCOSYLTRANSFERASE WBBK-RELATED"/>
    <property type="match status" value="1"/>
</dbReference>
<organism evidence="3 4">
    <name type="scientific">Pseudomonas neuropathica</name>
    <dbReference type="NCBI Taxonomy" id="2730425"/>
    <lineage>
        <taxon>Bacteria</taxon>
        <taxon>Pseudomonadati</taxon>
        <taxon>Pseudomonadota</taxon>
        <taxon>Gammaproteobacteria</taxon>
        <taxon>Pseudomonadales</taxon>
        <taxon>Pseudomonadaceae</taxon>
        <taxon>Pseudomonas</taxon>
    </lineage>
</organism>
<dbReference type="Gene3D" id="3.40.50.2000">
    <property type="entry name" value="Glycogen Phosphorylase B"/>
    <property type="match status" value="1"/>
</dbReference>
<name>A0ABS0BJ01_9PSED</name>
<evidence type="ECO:0000313" key="3">
    <source>
        <dbReference type="EMBL" id="MBF6033288.1"/>
    </source>
</evidence>
<evidence type="ECO:0000256" key="1">
    <source>
        <dbReference type="ARBA" id="ARBA00022679"/>
    </source>
</evidence>
<accession>A0ABS0BJ01</accession>
<keyword evidence="4" id="KW-1185">Reference proteome</keyword>
<dbReference type="RefSeq" id="WP_194934030.1">
    <property type="nucleotide sequence ID" value="NZ_JACOPX010000005.1"/>
</dbReference>
<dbReference type="SUPFAM" id="SSF53756">
    <property type="entry name" value="UDP-Glycosyltransferase/glycogen phosphorylase"/>
    <property type="match status" value="1"/>
</dbReference>
<dbReference type="EMBL" id="JACOPX010000005">
    <property type="protein sequence ID" value="MBF6033288.1"/>
    <property type="molecule type" value="Genomic_DNA"/>
</dbReference>
<dbReference type="Pfam" id="PF00534">
    <property type="entry name" value="Glycos_transf_1"/>
    <property type="match status" value="1"/>
</dbReference>
<feature type="domain" description="Glycosyl transferase family 1" evidence="2">
    <location>
        <begin position="223"/>
        <end position="368"/>
    </location>
</feature>
<sequence>MKQKKILMIVERNFYSTHIGVRRVIRYHWHQLAAQGHNLTLATPHQGRLCACSKDDAKAMMSDIEHSSLLMHSAPDWAKGNPVPNEAPIQSTTKTGKIYNCHWDDPKEIRLEDFDESILTTPWMCSPSGSVPEGQYTMGFVYDMVPNLLAIGALRMPRFLNAYHFAHEHSIGYDFYIKNVQKIICISESTKNDFISFYGKSLEPRLEICIPFKDFGNTNSIESENRDYILLVNVLDHRKNFIAVSESLKKAAAQTDLKIIVVGRERMPFKEVTRFLQEISSISSNVEWYRSPSDQLLASLMKKAKVLFFPSIYEGLGLPILEAQAQGIPVISSNNSSCGEINQNPTLTADPYDHDGFASKIVGVINNTQSILHGGILTNKQNSFLENRNKLLLD</sequence>
<dbReference type="Proteomes" id="UP000722111">
    <property type="component" value="Unassembled WGS sequence"/>
</dbReference>
<protein>
    <submittedName>
        <fullName evidence="3">Glycosyltransferase</fullName>
    </submittedName>
</protein>